<dbReference type="EMBL" id="JBHRST010000008">
    <property type="protein sequence ID" value="MFC3097236.1"/>
    <property type="molecule type" value="Genomic_DNA"/>
</dbReference>
<evidence type="ECO:0000313" key="4">
    <source>
        <dbReference type="EMBL" id="MFC3097236.1"/>
    </source>
</evidence>
<keyword evidence="2" id="KW-0812">Transmembrane</keyword>
<keyword evidence="2" id="KW-1133">Transmembrane helix</keyword>
<dbReference type="RefSeq" id="WP_336925969.1">
    <property type="nucleotide sequence ID" value="NZ_JBANRO010000006.1"/>
</dbReference>
<gene>
    <name evidence="4" type="ORF">ACFODU_05410</name>
</gene>
<dbReference type="Proteomes" id="UP001595456">
    <property type="component" value="Unassembled WGS sequence"/>
</dbReference>
<organism evidence="4 5">
    <name type="scientific">Alteraurantiacibacter palmitatis</name>
    <dbReference type="NCBI Taxonomy" id="2054628"/>
    <lineage>
        <taxon>Bacteria</taxon>
        <taxon>Pseudomonadati</taxon>
        <taxon>Pseudomonadota</taxon>
        <taxon>Alphaproteobacteria</taxon>
        <taxon>Sphingomonadales</taxon>
        <taxon>Erythrobacteraceae</taxon>
        <taxon>Alteraurantiacibacter</taxon>
    </lineage>
</organism>
<dbReference type="PRINTS" id="PR00834">
    <property type="entry name" value="PROTEASES2C"/>
</dbReference>
<dbReference type="Pfam" id="PF13365">
    <property type="entry name" value="Trypsin_2"/>
    <property type="match status" value="1"/>
</dbReference>
<feature type="transmembrane region" description="Helical" evidence="2">
    <location>
        <begin position="335"/>
        <end position="353"/>
    </location>
</feature>
<dbReference type="SUPFAM" id="SSF50494">
    <property type="entry name" value="Trypsin-like serine proteases"/>
    <property type="match status" value="1"/>
</dbReference>
<dbReference type="GO" id="GO:0008233">
    <property type="term" value="F:peptidase activity"/>
    <property type="evidence" value="ECO:0007669"/>
    <property type="project" value="UniProtKB-KW"/>
</dbReference>
<evidence type="ECO:0000256" key="3">
    <source>
        <dbReference type="SAM" id="SignalP"/>
    </source>
</evidence>
<comment type="caution">
    <text evidence="4">The sequence shown here is derived from an EMBL/GenBank/DDBJ whole genome shotgun (WGS) entry which is preliminary data.</text>
</comment>
<evidence type="ECO:0000256" key="1">
    <source>
        <dbReference type="SAM" id="Coils"/>
    </source>
</evidence>
<keyword evidence="4" id="KW-0645">Protease</keyword>
<feature type="chain" id="PRO_5046005448" evidence="3">
    <location>
        <begin position="29"/>
        <end position="527"/>
    </location>
</feature>
<dbReference type="InterPro" id="IPR001940">
    <property type="entry name" value="Peptidase_S1C"/>
</dbReference>
<keyword evidence="4" id="KW-0378">Hydrolase</keyword>
<sequence length="527" mass="55705">MIRLITARLLPALALLAALAGLSLPAHADPADIDAAARGVVRVVVAARDGGELYAVSHGSGFAVNAETIVTNAHVVGEAMGDPRLVIGIVPSEGGEAVYGRVIAISPRNDLALLRTTSPLRLAPLTLSGLTPQGAGAVTAIGYPMNVDQAQGLAMADIFRAQPPVTSQGFLSGRRPSREFDTLLHTAPIARGNSGGPLVDQCGRVIGVNSFGTESAGTEAEFFFAVSIRELLPFLRANSITPTVNSLPCRSLAELEESERALEQNRQAEAERRAQAEETALAQRRTEMRREIEYGVIDERANGLALALVLLMVGFAGAGFACDAHRRGVMQHRKIGGAIALGAVVLALVAWAMRPSFAEIEERLEEQLRAQMEAERADGDTGVIAAAASGELTCVLDVGRSRVVGEPLESLPLEWRSDGCVNGRTQYGLASGEWTRIFVPEDDQSVSINRFDPATGEYVVDRFLLDREAMIAAREARAQFQAPACGAGPEAAGAFGAQQAQIAASLPASPNERLVYRCGSGRVAAEE</sequence>
<name>A0ABV7E5L3_9SPHN</name>
<dbReference type="GO" id="GO:0006508">
    <property type="term" value="P:proteolysis"/>
    <property type="evidence" value="ECO:0007669"/>
    <property type="project" value="UniProtKB-KW"/>
</dbReference>
<dbReference type="PANTHER" id="PTHR43019">
    <property type="entry name" value="SERINE ENDOPROTEASE DEGS"/>
    <property type="match status" value="1"/>
</dbReference>
<evidence type="ECO:0000256" key="2">
    <source>
        <dbReference type="SAM" id="Phobius"/>
    </source>
</evidence>
<proteinExistence type="predicted"/>
<keyword evidence="2" id="KW-0472">Membrane</keyword>
<keyword evidence="3" id="KW-0732">Signal</keyword>
<dbReference type="Gene3D" id="2.40.10.10">
    <property type="entry name" value="Trypsin-like serine proteases"/>
    <property type="match status" value="2"/>
</dbReference>
<keyword evidence="5" id="KW-1185">Reference proteome</keyword>
<accession>A0ABV7E5L3</accession>
<reference evidence="5" key="1">
    <citation type="journal article" date="2019" name="Int. J. Syst. Evol. Microbiol.">
        <title>The Global Catalogue of Microorganisms (GCM) 10K type strain sequencing project: providing services to taxonomists for standard genome sequencing and annotation.</title>
        <authorList>
            <consortium name="The Broad Institute Genomics Platform"/>
            <consortium name="The Broad Institute Genome Sequencing Center for Infectious Disease"/>
            <person name="Wu L."/>
            <person name="Ma J."/>
        </authorList>
    </citation>
    <scope>NUCLEOTIDE SEQUENCE [LARGE SCALE GENOMIC DNA]</scope>
    <source>
        <strain evidence="5">KCTC 52607</strain>
    </source>
</reference>
<feature type="coiled-coil region" evidence="1">
    <location>
        <begin position="252"/>
        <end position="285"/>
    </location>
</feature>
<feature type="transmembrane region" description="Helical" evidence="2">
    <location>
        <begin position="304"/>
        <end position="323"/>
    </location>
</feature>
<evidence type="ECO:0000313" key="5">
    <source>
        <dbReference type="Proteomes" id="UP001595456"/>
    </source>
</evidence>
<dbReference type="InterPro" id="IPR009003">
    <property type="entry name" value="Peptidase_S1_PA"/>
</dbReference>
<keyword evidence="1" id="KW-0175">Coiled coil</keyword>
<protein>
    <submittedName>
        <fullName evidence="4">Serine protease</fullName>
    </submittedName>
</protein>
<dbReference type="InterPro" id="IPR043504">
    <property type="entry name" value="Peptidase_S1_PA_chymotrypsin"/>
</dbReference>
<dbReference type="PANTHER" id="PTHR43019:SF46">
    <property type="entry name" value="SERINE PROTEASE"/>
    <property type="match status" value="1"/>
</dbReference>
<feature type="signal peptide" evidence="3">
    <location>
        <begin position="1"/>
        <end position="28"/>
    </location>
</feature>